<evidence type="ECO:0000313" key="9">
    <source>
        <dbReference type="EMBL" id="MDR6536915.1"/>
    </source>
</evidence>
<feature type="domain" description="PAS" evidence="8">
    <location>
        <begin position="1"/>
        <end position="47"/>
    </location>
</feature>
<dbReference type="PROSITE" id="PS50112">
    <property type="entry name" value="PAS"/>
    <property type="match status" value="1"/>
</dbReference>
<evidence type="ECO:0000256" key="2">
    <source>
        <dbReference type="ARBA" id="ARBA00012438"/>
    </source>
</evidence>
<keyword evidence="10" id="KW-1185">Reference proteome</keyword>
<dbReference type="RefSeq" id="WP_309902378.1">
    <property type="nucleotide sequence ID" value="NZ_JAVDRF010000005.1"/>
</dbReference>
<dbReference type="InterPro" id="IPR052162">
    <property type="entry name" value="Sensor_kinase/Photoreceptor"/>
</dbReference>
<dbReference type="InterPro" id="IPR004358">
    <property type="entry name" value="Sig_transdc_His_kin-like_C"/>
</dbReference>
<evidence type="ECO:0000259" key="8">
    <source>
        <dbReference type="PROSITE" id="PS50112"/>
    </source>
</evidence>
<dbReference type="InterPro" id="IPR003661">
    <property type="entry name" value="HisK_dim/P_dom"/>
</dbReference>
<dbReference type="PRINTS" id="PR00344">
    <property type="entry name" value="BCTRLSENSOR"/>
</dbReference>
<gene>
    <name evidence="9" type="ORF">J2739_002688</name>
</gene>
<dbReference type="InterPro" id="IPR036890">
    <property type="entry name" value="HATPase_C_sf"/>
</dbReference>
<evidence type="ECO:0000259" key="7">
    <source>
        <dbReference type="PROSITE" id="PS50109"/>
    </source>
</evidence>
<dbReference type="Gene3D" id="1.10.287.130">
    <property type="match status" value="1"/>
</dbReference>
<dbReference type="Gene3D" id="3.30.450.20">
    <property type="entry name" value="PAS domain"/>
    <property type="match status" value="1"/>
</dbReference>
<keyword evidence="4" id="KW-0808">Transferase</keyword>
<dbReference type="CDD" id="cd00130">
    <property type="entry name" value="PAS"/>
    <property type="match status" value="1"/>
</dbReference>
<evidence type="ECO:0000256" key="4">
    <source>
        <dbReference type="ARBA" id="ARBA00022679"/>
    </source>
</evidence>
<dbReference type="PROSITE" id="PS50109">
    <property type="entry name" value="HIS_KIN"/>
    <property type="match status" value="1"/>
</dbReference>
<dbReference type="Pfam" id="PF13426">
    <property type="entry name" value="PAS_9"/>
    <property type="match status" value="1"/>
</dbReference>
<dbReference type="InterPro" id="IPR000014">
    <property type="entry name" value="PAS"/>
</dbReference>
<protein>
    <recommendedName>
        <fullName evidence="2">histidine kinase</fullName>
        <ecNumber evidence="2">2.7.13.3</ecNumber>
    </recommendedName>
</protein>
<dbReference type="InterPro" id="IPR035965">
    <property type="entry name" value="PAS-like_dom_sf"/>
</dbReference>
<proteinExistence type="predicted"/>
<dbReference type="InterPro" id="IPR036097">
    <property type="entry name" value="HisK_dim/P_sf"/>
</dbReference>
<comment type="caution">
    <text evidence="9">The sequence shown here is derived from an EMBL/GenBank/DDBJ whole genome shotgun (WGS) entry which is preliminary data.</text>
</comment>
<feature type="domain" description="Histidine kinase" evidence="7">
    <location>
        <begin position="159"/>
        <end position="373"/>
    </location>
</feature>
<feature type="coiled-coil region" evidence="6">
    <location>
        <begin position="118"/>
        <end position="152"/>
    </location>
</feature>
<dbReference type="SUPFAM" id="SSF55874">
    <property type="entry name" value="ATPase domain of HSP90 chaperone/DNA topoisomerase II/histidine kinase"/>
    <property type="match status" value="1"/>
</dbReference>
<reference evidence="9 10" key="1">
    <citation type="submission" date="2023-07" db="EMBL/GenBank/DDBJ databases">
        <title>Sorghum-associated microbial communities from plants grown in Nebraska, USA.</title>
        <authorList>
            <person name="Schachtman D."/>
        </authorList>
    </citation>
    <scope>NUCLEOTIDE SEQUENCE [LARGE SCALE GENOMIC DNA]</scope>
    <source>
        <strain evidence="9 10">DS1781</strain>
    </source>
</reference>
<dbReference type="SUPFAM" id="SSF47384">
    <property type="entry name" value="Homodimeric domain of signal transducing histidine kinase"/>
    <property type="match status" value="1"/>
</dbReference>
<dbReference type="Proteomes" id="UP001184230">
    <property type="component" value="Unassembled WGS sequence"/>
</dbReference>
<evidence type="ECO:0000256" key="5">
    <source>
        <dbReference type="ARBA" id="ARBA00022777"/>
    </source>
</evidence>
<comment type="catalytic activity">
    <reaction evidence="1">
        <text>ATP + protein L-histidine = ADP + protein N-phospho-L-histidine.</text>
        <dbReference type="EC" id="2.7.13.3"/>
    </reaction>
</comment>
<dbReference type="InterPro" id="IPR005467">
    <property type="entry name" value="His_kinase_dom"/>
</dbReference>
<dbReference type="NCBIfam" id="TIGR00229">
    <property type="entry name" value="sensory_box"/>
    <property type="match status" value="1"/>
</dbReference>
<evidence type="ECO:0000256" key="3">
    <source>
        <dbReference type="ARBA" id="ARBA00022553"/>
    </source>
</evidence>
<accession>A0ABU1NEN0</accession>
<dbReference type="EMBL" id="JAVDRF010000005">
    <property type="protein sequence ID" value="MDR6536915.1"/>
    <property type="molecule type" value="Genomic_DNA"/>
</dbReference>
<dbReference type="SUPFAM" id="SSF55785">
    <property type="entry name" value="PYP-like sensor domain (PAS domain)"/>
    <property type="match status" value="1"/>
</dbReference>
<dbReference type="InterPro" id="IPR003594">
    <property type="entry name" value="HATPase_dom"/>
</dbReference>
<dbReference type="PANTHER" id="PTHR43304:SF1">
    <property type="entry name" value="PAC DOMAIN-CONTAINING PROTEIN"/>
    <property type="match status" value="1"/>
</dbReference>
<keyword evidence="5" id="KW-0418">Kinase</keyword>
<dbReference type="CDD" id="cd00082">
    <property type="entry name" value="HisKA"/>
    <property type="match status" value="1"/>
</dbReference>
<dbReference type="Pfam" id="PF02518">
    <property type="entry name" value="HATPase_c"/>
    <property type="match status" value="1"/>
</dbReference>
<evidence type="ECO:0000256" key="6">
    <source>
        <dbReference type="SAM" id="Coils"/>
    </source>
</evidence>
<dbReference type="SMART" id="SM00388">
    <property type="entry name" value="HisKA"/>
    <property type="match status" value="1"/>
</dbReference>
<evidence type="ECO:0000256" key="1">
    <source>
        <dbReference type="ARBA" id="ARBA00000085"/>
    </source>
</evidence>
<evidence type="ECO:0000313" key="10">
    <source>
        <dbReference type="Proteomes" id="UP001184230"/>
    </source>
</evidence>
<name>A0ABU1NEN0_9BURK</name>
<dbReference type="PANTHER" id="PTHR43304">
    <property type="entry name" value="PHYTOCHROME-LIKE PROTEIN CPH1"/>
    <property type="match status" value="1"/>
</dbReference>
<keyword evidence="3" id="KW-0597">Phosphoprotein</keyword>
<dbReference type="SMART" id="SM00387">
    <property type="entry name" value="HATPase_c"/>
    <property type="match status" value="1"/>
</dbReference>
<keyword evidence="6" id="KW-0175">Coiled coil</keyword>
<dbReference type="Gene3D" id="3.30.565.10">
    <property type="entry name" value="Histidine kinase-like ATPase, C-terminal domain"/>
    <property type="match status" value="1"/>
</dbReference>
<dbReference type="SMART" id="SM00091">
    <property type="entry name" value="PAS"/>
    <property type="match status" value="1"/>
</dbReference>
<sequence>MNPDFASALDLNDDAVFLIDRASMKHLEVNQAACSLLGLSREALMARRPNETSRSLGDLEHLGSLYDQVIAQSPGARTAEWVVERAEGRTCVCEVRHRAIRQADRWVIVTMLRDITERQQAAARIELLEAALRKAEEEIRFKATALARADEELKQFAYITSHDLTEPLRTIASYTRLLERRHAPQLDEDAREFMAYIVEGVQRMKAMMDDLLAFSRAGWREVPMHALPLDLAVDNALASLAPVIQRSHATVEREPLPTILGDAVAMTQVFQHLIGNALTFQAEGTAPHVKVAARDEGAEWVVEVRDNGIGIEPQYFKRIFMIFQKLHPRDRSEGTGIGLAICKKVVERHGGRITVVSELGRGATVEVHLPKPG</sequence>
<dbReference type="EC" id="2.7.13.3" evidence="2"/>
<dbReference type="Pfam" id="PF00512">
    <property type="entry name" value="HisKA"/>
    <property type="match status" value="1"/>
</dbReference>
<organism evidence="9 10">
    <name type="scientific">Variovorax soli</name>
    <dbReference type="NCBI Taxonomy" id="376815"/>
    <lineage>
        <taxon>Bacteria</taxon>
        <taxon>Pseudomonadati</taxon>
        <taxon>Pseudomonadota</taxon>
        <taxon>Betaproteobacteria</taxon>
        <taxon>Burkholderiales</taxon>
        <taxon>Comamonadaceae</taxon>
        <taxon>Variovorax</taxon>
    </lineage>
</organism>